<dbReference type="CDD" id="cd18785">
    <property type="entry name" value="SF2_C"/>
    <property type="match status" value="1"/>
</dbReference>
<gene>
    <name evidence="2" type="ORF">DAMO_2835</name>
</gene>
<dbReference type="AlphaFoldDB" id="D5ML66"/>
<dbReference type="GO" id="GO:0016787">
    <property type="term" value="F:hydrolase activity"/>
    <property type="evidence" value="ECO:0007669"/>
    <property type="project" value="InterPro"/>
</dbReference>
<dbReference type="Proteomes" id="UP000006898">
    <property type="component" value="Chromosome"/>
</dbReference>
<dbReference type="EMBL" id="FP565575">
    <property type="protein sequence ID" value="CBE69908.1"/>
    <property type="molecule type" value="Genomic_DNA"/>
</dbReference>
<name>D5ML66_METO1</name>
<dbReference type="PATRIC" id="fig|671143.5.peg.2489"/>
<dbReference type="GO" id="GO:0005524">
    <property type="term" value="F:ATP binding"/>
    <property type="evidence" value="ECO:0007669"/>
    <property type="project" value="InterPro"/>
</dbReference>
<dbReference type="KEGG" id="mox:DAMO_2835"/>
<organism evidence="2 3">
    <name type="scientific">Methylomirabilis oxygeniifera</name>
    <dbReference type="NCBI Taxonomy" id="671143"/>
    <lineage>
        <taxon>Bacteria</taxon>
        <taxon>Candidatus Methylomirabilota</taxon>
        <taxon>Candidatus Methylomirabilia</taxon>
        <taxon>Candidatus Methylomirabilales</taxon>
        <taxon>Candidatus Methylomirabilaceae</taxon>
        <taxon>Candidatus Methylomirabilis</taxon>
    </lineage>
</organism>
<reference evidence="2 3" key="1">
    <citation type="journal article" date="2010" name="Nature">
        <title>Nitrite-driven anaerobic methane oxidation by oxygenic bacteria.</title>
        <authorList>
            <person name="Ettwig K.F."/>
            <person name="Butler M.K."/>
            <person name="Le Paslier D."/>
            <person name="Pelletier E."/>
            <person name="Mangenot S."/>
            <person name="Kuypers M.M.M."/>
            <person name="Schreiber F."/>
            <person name="Dutilh B.E."/>
            <person name="Zedelius J."/>
            <person name="de Beer D."/>
            <person name="Gloerich J."/>
            <person name="Wessels H.J.C.T."/>
            <person name="van Allen T."/>
            <person name="Luesken F."/>
            <person name="Wu M."/>
            <person name="van de Pas-Schoonen K.T."/>
            <person name="Op den Camp H.J.M."/>
            <person name="Janssen-Megens E.M."/>
            <person name="Francoijs K-J."/>
            <person name="Stunnenberg H."/>
            <person name="Weissenbach J."/>
            <person name="Jetten M.S.M."/>
            <person name="Strous M."/>
        </authorList>
    </citation>
    <scope>NUCLEOTIDE SEQUENCE [LARGE SCALE GENOMIC DNA]</scope>
</reference>
<dbReference type="eggNOG" id="COG3587">
    <property type="taxonomic scope" value="Bacteria"/>
</dbReference>
<evidence type="ECO:0000259" key="1">
    <source>
        <dbReference type="Pfam" id="PF04851"/>
    </source>
</evidence>
<accession>D5ML66</accession>
<dbReference type="REBASE" id="22910">
    <property type="entry name" value="MoxORF2836P"/>
</dbReference>
<dbReference type="Gene3D" id="3.40.50.300">
    <property type="entry name" value="P-loop containing nucleotide triphosphate hydrolases"/>
    <property type="match status" value="2"/>
</dbReference>
<dbReference type="GO" id="GO:0003677">
    <property type="term" value="F:DNA binding"/>
    <property type="evidence" value="ECO:0007669"/>
    <property type="project" value="InterPro"/>
</dbReference>
<dbReference type="STRING" id="671143.DAMO_2835"/>
<protein>
    <recommendedName>
        <fullName evidence="1">Helicase/UvrB N-terminal domain-containing protein</fullName>
    </recommendedName>
</protein>
<dbReference type="SUPFAM" id="SSF52540">
    <property type="entry name" value="P-loop containing nucleoside triphosphate hydrolases"/>
    <property type="match status" value="1"/>
</dbReference>
<dbReference type="InterPro" id="IPR006935">
    <property type="entry name" value="Helicase/UvrB_N"/>
</dbReference>
<feature type="domain" description="Helicase/UvrB N-terminal" evidence="1">
    <location>
        <begin position="2"/>
        <end position="267"/>
    </location>
</feature>
<proteinExistence type="predicted"/>
<dbReference type="HOGENOM" id="CLU_015668_0_0_0"/>
<dbReference type="Pfam" id="PF04851">
    <property type="entry name" value="ResIII"/>
    <property type="match status" value="1"/>
</dbReference>
<dbReference type="InterPro" id="IPR027417">
    <property type="entry name" value="P-loop_NTPase"/>
</dbReference>
<sequence length="846" mass="97405">MRLKEYQQRALAGIRSYLELLADLKKKAEGITDPDMAFDFAAKAWEKAKLPRRYLPHKNGLGQALPTFCLKLPTGGGKTLLAVKTIDLVNTIYRKRQTGLVLWIVPTTQIYRQTIQCLKDRDHPYRQHLDLASGGHTLILEKTDHFAPLDVQENLIVLMLMLPSANRKTKETLKVFKDSGGFQDFFPPEDDIIAQEATLTRFPNLDTYEKQSGFWGRQIKTSLGNTLRTLSPVIILDEGHKAYSDGAQETLRGFNPCLVAELSATPVQSNILVDIAGRELHHEEMIKLDLHVVNKASPDWKDTLLAGVNKRNVLEEKAKEYEANTGIYIRPICLIQVERTGKNQEGGRYIHSEQVREHLTKVMGVPAEQIAVKTSEKDELKEVDDIGGLLGRDCKIRYIITKQALQEGWDCSFAYVLAILTNPSSQNALTQLVGRILRQPYARKTQVRDLDESYVFCFQQRANALLESIRDGFAQEGLGDLRGHIATEDEYGGMPGDGMDQLFDMRERFKMAAGRAILPVFMVRNSHGWRPVNYDMDIAARIPWDEVTLTPVLQLTLSEYEEKDVEIGVTLTDDRHRVIEARGIHDLREGGIRVDPVFMTRQIGDVVPNPWQAHEFAQQVLNHFRKIGGKLDTERLIANNFVFLIEELRKQLEAEKDRLAERVFCSMLEKDELRFLIIGNNLDWSFPKSIAIKPTSKRLTREKGGQLEFSLYEAVPEDDFNETEKAVAWYLENQHRLFFWFRNRARHDYSIQGWREHRIYPDFIFTATDRTTHTDYERVYVVETKGLHLKDNAKTNYIRKVFDICTRQAKSRNWNELGLEMKDKVLRFEVLDEDEWEAKLNEVLLE</sequence>
<evidence type="ECO:0000313" key="2">
    <source>
        <dbReference type="EMBL" id="CBE69908.1"/>
    </source>
</evidence>
<evidence type="ECO:0000313" key="3">
    <source>
        <dbReference type="Proteomes" id="UP000006898"/>
    </source>
</evidence>
<dbReference type="eggNOG" id="COG1061">
    <property type="taxonomic scope" value="Bacteria"/>
</dbReference>